<evidence type="ECO:0000256" key="7">
    <source>
        <dbReference type="SAM" id="Coils"/>
    </source>
</evidence>
<dbReference type="RefSeq" id="XP_007881094.1">
    <property type="nucleotide sequence ID" value="XM_007882903.1"/>
</dbReference>
<dbReference type="KEGG" id="pfp:PFL1_05371"/>
<organism evidence="9 10">
    <name type="scientific">Pseudozyma flocculosa PF-1</name>
    <dbReference type="NCBI Taxonomy" id="1277687"/>
    <lineage>
        <taxon>Eukaryota</taxon>
        <taxon>Fungi</taxon>
        <taxon>Dikarya</taxon>
        <taxon>Basidiomycota</taxon>
        <taxon>Ustilaginomycotina</taxon>
        <taxon>Ustilaginomycetes</taxon>
        <taxon>Ustilaginales</taxon>
        <taxon>Ustilaginaceae</taxon>
        <taxon>Pseudozyma</taxon>
    </lineage>
</organism>
<comment type="subcellular location">
    <subcellularLocation>
        <location evidence="1">Nucleus</location>
        <location evidence="1">Nucleolus</location>
    </subcellularLocation>
    <subcellularLocation>
        <location evidence="2">Nucleus</location>
        <location evidence="2">Nucleoplasm</location>
    </subcellularLocation>
</comment>
<evidence type="ECO:0000313" key="10">
    <source>
        <dbReference type="Proteomes" id="UP000053664"/>
    </source>
</evidence>
<dbReference type="OrthoDB" id="5072at2759"/>
<keyword evidence="5" id="KW-0690">Ribosome biogenesis</keyword>
<dbReference type="InterPro" id="IPR011687">
    <property type="entry name" value="Nop53/GLTSCR2"/>
</dbReference>
<feature type="coiled-coil region" evidence="7">
    <location>
        <begin position="283"/>
        <end position="310"/>
    </location>
</feature>
<proteinExistence type="inferred from homology"/>
<evidence type="ECO:0000256" key="1">
    <source>
        <dbReference type="ARBA" id="ARBA00004604"/>
    </source>
</evidence>
<feature type="compositionally biased region" description="Low complexity" evidence="8">
    <location>
        <begin position="383"/>
        <end position="395"/>
    </location>
</feature>
<dbReference type="eggNOG" id="KOG2823">
    <property type="taxonomic scope" value="Eukaryota"/>
</dbReference>
<dbReference type="PIRSF" id="PIRSF017302">
    <property type="entry name" value="Gltscr2"/>
    <property type="match status" value="1"/>
</dbReference>
<dbReference type="GeneID" id="19319464"/>
<dbReference type="PANTHER" id="PTHR14211">
    <property type="entry name" value="GLIOMA SUPPRESSOR CANDIDATE REGION GENE 2"/>
    <property type="match status" value="1"/>
</dbReference>
<feature type="compositionally biased region" description="Basic residues" evidence="8">
    <location>
        <begin position="367"/>
        <end position="382"/>
    </location>
</feature>
<accession>A0A061H2X2</accession>
<evidence type="ECO:0000256" key="6">
    <source>
        <dbReference type="ARBA" id="ARBA00023242"/>
    </source>
</evidence>
<evidence type="ECO:0000256" key="4">
    <source>
        <dbReference type="ARBA" id="ARBA00018339"/>
    </source>
</evidence>
<gene>
    <name evidence="9" type="ORF">PFL1_05371</name>
</gene>
<dbReference type="GO" id="GO:0005730">
    <property type="term" value="C:nucleolus"/>
    <property type="evidence" value="ECO:0007669"/>
    <property type="project" value="UniProtKB-SubCell"/>
</dbReference>
<reference evidence="9 10" key="1">
    <citation type="journal article" date="2013" name="Plant Cell">
        <title>The transition from a phytopathogenic smut ancestor to an anamorphic biocontrol agent deciphered by comparative whole-genome analysis.</title>
        <authorList>
            <person name="Lefebvre F."/>
            <person name="Joly D.L."/>
            <person name="Labbe C."/>
            <person name="Teichmann B."/>
            <person name="Linning R."/>
            <person name="Belzile F."/>
            <person name="Bakkeren G."/>
            <person name="Belanger R.R."/>
        </authorList>
    </citation>
    <scope>NUCLEOTIDE SEQUENCE [LARGE SCALE GENOMIC DNA]</scope>
    <source>
        <strain evidence="9 10">PF-1</strain>
    </source>
</reference>
<feature type="region of interest" description="Disordered" evidence="8">
    <location>
        <begin position="263"/>
        <end position="283"/>
    </location>
</feature>
<feature type="region of interest" description="Disordered" evidence="8">
    <location>
        <begin position="324"/>
        <end position="416"/>
    </location>
</feature>
<evidence type="ECO:0000256" key="8">
    <source>
        <dbReference type="SAM" id="MobiDB-lite"/>
    </source>
</evidence>
<evidence type="ECO:0000256" key="5">
    <source>
        <dbReference type="ARBA" id="ARBA00022517"/>
    </source>
</evidence>
<feature type="region of interest" description="Disordered" evidence="8">
    <location>
        <begin position="209"/>
        <end position="238"/>
    </location>
</feature>
<dbReference type="PANTHER" id="PTHR14211:SF7">
    <property type="entry name" value="RIBOSOME BIOGENESIS PROTEIN NOP53"/>
    <property type="match status" value="1"/>
</dbReference>
<dbReference type="Pfam" id="PF07767">
    <property type="entry name" value="Nop53"/>
    <property type="match status" value="1"/>
</dbReference>
<dbReference type="GO" id="GO:0006364">
    <property type="term" value="P:rRNA processing"/>
    <property type="evidence" value="ECO:0007669"/>
    <property type="project" value="TreeGrafter"/>
</dbReference>
<evidence type="ECO:0000313" key="9">
    <source>
        <dbReference type="EMBL" id="EPQ27087.1"/>
    </source>
</evidence>
<keyword evidence="6" id="KW-0539">Nucleus</keyword>
<feature type="compositionally biased region" description="Acidic residues" evidence="8">
    <location>
        <begin position="341"/>
        <end position="360"/>
    </location>
</feature>
<dbReference type="GO" id="GO:0005654">
    <property type="term" value="C:nucleoplasm"/>
    <property type="evidence" value="ECO:0007669"/>
    <property type="project" value="UniProtKB-SubCell"/>
</dbReference>
<feature type="compositionally biased region" description="Basic and acidic residues" evidence="8">
    <location>
        <begin position="324"/>
        <end position="338"/>
    </location>
</feature>
<dbReference type="GO" id="GO:0000027">
    <property type="term" value="P:ribosomal large subunit assembly"/>
    <property type="evidence" value="ECO:0007669"/>
    <property type="project" value="TreeGrafter"/>
</dbReference>
<dbReference type="AlphaFoldDB" id="A0A061H2X2"/>
<feature type="compositionally biased region" description="Low complexity" evidence="8">
    <location>
        <begin position="1"/>
        <end position="32"/>
    </location>
</feature>
<evidence type="ECO:0000256" key="2">
    <source>
        <dbReference type="ARBA" id="ARBA00004642"/>
    </source>
</evidence>
<dbReference type="Proteomes" id="UP000053664">
    <property type="component" value="Unassembled WGS sequence"/>
</dbReference>
<keyword evidence="7" id="KW-0175">Coiled coil</keyword>
<name>A0A061H2X2_9BASI</name>
<dbReference type="GO" id="GO:0008097">
    <property type="term" value="F:5S rRNA binding"/>
    <property type="evidence" value="ECO:0007669"/>
    <property type="project" value="TreeGrafter"/>
</dbReference>
<sequence>MAPTRTAKAQKAAANTAATDTDATSSKLTTASQPAVVGKPAQHAQSSRKGKAAWRKNIDLTSTEAHLAQMRDEENMPVYSTADGSAPSTGGKPLHAVQDDALFVEDRAGQETTLARRARQKKPLKSLEILSRTTGAAPVQAKARAQFKLLEGTAEGKAKSQGISKKMKDKLRRMAGRADQITGEDGPGARDQSDAVKLAMKEIHDVWAAGQPSAKGKGKQASDAAAQDGAAAAGATENDWIPVKKVKMPKSFLEDEMGSVARSLPSVSLPHPGTSYNPDLDSHDRLIQEAYEIERKLEEAEQADDEAARDWARRMREAAQREAILERVEGEKRYKGMEVDLPGEDDDDGDEASGDEDDAEGAQAKAKPARPQRKTKQQRAKAQKAAEQAALAQARKQARREKGVISELPKLRKQHEAAARARAAAAEERRLAKEQRLRTKGVEGLKLGKYKVPTEKIDVQVGEELSENLRTLRPEGSLLRDRYTMMQKRALIEPRRKVRPTKPKTAKKLVETHAYKRFV</sequence>
<feature type="region of interest" description="Disordered" evidence="8">
    <location>
        <begin position="1"/>
        <end position="94"/>
    </location>
</feature>
<evidence type="ECO:0000256" key="3">
    <source>
        <dbReference type="ARBA" id="ARBA00008838"/>
    </source>
</evidence>
<protein>
    <recommendedName>
        <fullName evidence="4">Ribosome biogenesis protein NOP53</fullName>
    </recommendedName>
</protein>
<dbReference type="HOGENOM" id="CLU_035888_0_1_1"/>
<comment type="similarity">
    <text evidence="3">Belongs to the NOP53 family.</text>
</comment>
<dbReference type="EMBL" id="KE361641">
    <property type="protein sequence ID" value="EPQ27087.1"/>
    <property type="molecule type" value="Genomic_DNA"/>
</dbReference>
<feature type="compositionally biased region" description="Low complexity" evidence="8">
    <location>
        <begin position="213"/>
        <end position="235"/>
    </location>
</feature>